<dbReference type="CDD" id="cd00637">
    <property type="entry name" value="7tm_classA_rhodopsin-like"/>
    <property type="match status" value="1"/>
</dbReference>
<dbReference type="GO" id="GO:0016020">
    <property type="term" value="C:membrane"/>
    <property type="evidence" value="ECO:0007669"/>
    <property type="project" value="UniProtKB-SubCell"/>
</dbReference>
<keyword evidence="6 8" id="KW-0675">Receptor</keyword>
<dbReference type="PROSITE" id="PS50262">
    <property type="entry name" value="G_PROTEIN_RECEP_F1_2"/>
    <property type="match status" value="1"/>
</dbReference>
<evidence type="ECO:0000256" key="4">
    <source>
        <dbReference type="ARBA" id="ARBA00023040"/>
    </source>
</evidence>
<name>A0A8B6E659_MYTGA</name>
<evidence type="ECO:0000256" key="1">
    <source>
        <dbReference type="ARBA" id="ARBA00004141"/>
    </source>
</evidence>
<feature type="domain" description="G-protein coupled receptors family 1 profile" evidence="11">
    <location>
        <begin position="48"/>
        <end position="376"/>
    </location>
</feature>
<dbReference type="OrthoDB" id="6153266at2759"/>
<dbReference type="EMBL" id="UYJE01004564">
    <property type="protein sequence ID" value="VDI29188.1"/>
    <property type="molecule type" value="Genomic_DNA"/>
</dbReference>
<feature type="transmembrane region" description="Helical" evidence="10">
    <location>
        <begin position="147"/>
        <end position="169"/>
    </location>
</feature>
<evidence type="ECO:0000256" key="3">
    <source>
        <dbReference type="ARBA" id="ARBA00022989"/>
    </source>
</evidence>
<feature type="transmembrane region" description="Helical" evidence="10">
    <location>
        <begin position="67"/>
        <end position="86"/>
    </location>
</feature>
<evidence type="ECO:0000256" key="2">
    <source>
        <dbReference type="ARBA" id="ARBA00022692"/>
    </source>
</evidence>
<evidence type="ECO:0000256" key="9">
    <source>
        <dbReference type="SAM" id="MobiDB-lite"/>
    </source>
</evidence>
<sequence length="404" mass="46664">MNATALNNTQSFRRSVPFTLETLSERRVYINIPSIIYTFILLFIGIPGNATVFYIYFTRWKKSSTRVFIIALAILDLTNCTLTFPFELAHMFNPFNFDFPVLCKLFRFTTYTCNSGGALLLIAIAVDRHMRICKPYKKPMNPKIAKLISIVIIVTSVATCWPSLIIYGIEVRRITPTIELKFCLIETRYRDTQYPLAYLLVQCACTIVIFIVLVVIYSIIGAQVCRRWKFRTTSLKSVGDGDDGVIADISSINCNDKDDSVWKDDEEKDNNSSLVNENEPKMKPDVARLPYLSQSSTMLKKKKVFDSRAIRIGKTTIMLFVVTIAYILCFSPFLGLASHRSIYPERWEKLSQAGETLYQFFLRSYLANCAINPIIYSYFNRIFRQECVKFYRKLFCTKQNVYRP</sequence>
<evidence type="ECO:0000313" key="13">
    <source>
        <dbReference type="Proteomes" id="UP000596742"/>
    </source>
</evidence>
<evidence type="ECO:0000256" key="5">
    <source>
        <dbReference type="ARBA" id="ARBA00023136"/>
    </source>
</evidence>
<dbReference type="InterPro" id="IPR000276">
    <property type="entry name" value="GPCR_Rhodpsn"/>
</dbReference>
<feature type="transmembrane region" description="Helical" evidence="10">
    <location>
        <begin position="317"/>
        <end position="337"/>
    </location>
</feature>
<gene>
    <name evidence="12" type="ORF">MGAL_10B086561</name>
</gene>
<dbReference type="InterPro" id="IPR017452">
    <property type="entry name" value="GPCR_Rhodpsn_7TM"/>
</dbReference>
<dbReference type="PANTHER" id="PTHR24238">
    <property type="entry name" value="G-PROTEIN COUPLED RECEPTOR"/>
    <property type="match status" value="1"/>
</dbReference>
<evidence type="ECO:0000313" key="12">
    <source>
        <dbReference type="EMBL" id="VDI29188.1"/>
    </source>
</evidence>
<dbReference type="GO" id="GO:0004930">
    <property type="term" value="F:G protein-coupled receptor activity"/>
    <property type="evidence" value="ECO:0007669"/>
    <property type="project" value="UniProtKB-KW"/>
</dbReference>
<dbReference type="Proteomes" id="UP000596742">
    <property type="component" value="Unassembled WGS sequence"/>
</dbReference>
<comment type="similarity">
    <text evidence="8">Belongs to the G-protein coupled receptor 1 family.</text>
</comment>
<protein>
    <submittedName>
        <fullName evidence="12">Cholecystokinin A receptor</fullName>
    </submittedName>
</protein>
<keyword evidence="4 8" id="KW-0297">G-protein coupled receptor</keyword>
<accession>A0A8B6E659</accession>
<evidence type="ECO:0000256" key="10">
    <source>
        <dbReference type="SAM" id="Phobius"/>
    </source>
</evidence>
<keyword evidence="2 8" id="KW-0812">Transmembrane</keyword>
<proteinExistence type="inferred from homology"/>
<evidence type="ECO:0000256" key="8">
    <source>
        <dbReference type="RuleBase" id="RU000688"/>
    </source>
</evidence>
<comment type="caution">
    <text evidence="12">The sequence shown here is derived from an EMBL/GenBank/DDBJ whole genome shotgun (WGS) entry which is preliminary data.</text>
</comment>
<feature type="transmembrane region" description="Helical" evidence="10">
    <location>
        <begin position="106"/>
        <end position="126"/>
    </location>
</feature>
<feature type="transmembrane region" description="Helical" evidence="10">
    <location>
        <begin position="196"/>
        <end position="220"/>
    </location>
</feature>
<dbReference type="PROSITE" id="PS00237">
    <property type="entry name" value="G_PROTEIN_RECEP_F1_1"/>
    <property type="match status" value="1"/>
</dbReference>
<evidence type="ECO:0000259" key="11">
    <source>
        <dbReference type="PROSITE" id="PS50262"/>
    </source>
</evidence>
<dbReference type="AlphaFoldDB" id="A0A8B6E659"/>
<keyword evidence="3 10" id="KW-1133">Transmembrane helix</keyword>
<keyword evidence="7 8" id="KW-0807">Transducer</keyword>
<keyword evidence="5 10" id="KW-0472">Membrane</keyword>
<evidence type="ECO:0000256" key="7">
    <source>
        <dbReference type="ARBA" id="ARBA00023224"/>
    </source>
</evidence>
<dbReference type="Gene3D" id="1.20.1070.10">
    <property type="entry name" value="Rhodopsin 7-helix transmembrane proteins"/>
    <property type="match status" value="1"/>
</dbReference>
<organism evidence="12 13">
    <name type="scientific">Mytilus galloprovincialis</name>
    <name type="common">Mediterranean mussel</name>
    <dbReference type="NCBI Taxonomy" id="29158"/>
    <lineage>
        <taxon>Eukaryota</taxon>
        <taxon>Metazoa</taxon>
        <taxon>Spiralia</taxon>
        <taxon>Lophotrochozoa</taxon>
        <taxon>Mollusca</taxon>
        <taxon>Bivalvia</taxon>
        <taxon>Autobranchia</taxon>
        <taxon>Pteriomorphia</taxon>
        <taxon>Mytilida</taxon>
        <taxon>Mytiloidea</taxon>
        <taxon>Mytilidae</taxon>
        <taxon>Mytilinae</taxon>
        <taxon>Mytilus</taxon>
    </lineage>
</organism>
<dbReference type="Pfam" id="PF00001">
    <property type="entry name" value="7tm_1"/>
    <property type="match status" value="1"/>
</dbReference>
<evidence type="ECO:0000256" key="6">
    <source>
        <dbReference type="ARBA" id="ARBA00023170"/>
    </source>
</evidence>
<reference evidence="12" key="1">
    <citation type="submission" date="2018-11" db="EMBL/GenBank/DDBJ databases">
        <authorList>
            <person name="Alioto T."/>
            <person name="Alioto T."/>
        </authorList>
    </citation>
    <scope>NUCLEOTIDE SEQUENCE</scope>
</reference>
<feature type="region of interest" description="Disordered" evidence="9">
    <location>
        <begin position="258"/>
        <end position="279"/>
    </location>
</feature>
<dbReference type="PRINTS" id="PR00237">
    <property type="entry name" value="GPCRRHODOPSN"/>
</dbReference>
<dbReference type="SUPFAM" id="SSF81321">
    <property type="entry name" value="Family A G protein-coupled receptor-like"/>
    <property type="match status" value="1"/>
</dbReference>
<comment type="subcellular location">
    <subcellularLocation>
        <location evidence="1">Membrane</location>
        <topology evidence="1">Multi-pass membrane protein</topology>
    </subcellularLocation>
</comment>
<keyword evidence="13" id="KW-1185">Reference proteome</keyword>
<dbReference type="PANTHER" id="PTHR24238:SF47">
    <property type="entry name" value="ECDYSTEROIDS_DOPAMINE RECEPTOR-RELATED"/>
    <property type="match status" value="1"/>
</dbReference>
<feature type="transmembrane region" description="Helical" evidence="10">
    <location>
        <begin position="35"/>
        <end position="55"/>
    </location>
</feature>
<feature type="transmembrane region" description="Helical" evidence="10">
    <location>
        <begin position="357"/>
        <end position="379"/>
    </location>
</feature>